<dbReference type="Proteomes" id="UP000305836">
    <property type="component" value="Unassembled WGS sequence"/>
</dbReference>
<sequence>MGEEHWTGLVIAPDDRLDNDLLLAITLATGSTFICVGRDDLGIVYQAGSERIIEVECADVGAKALFLRTRSFERTSAIIDSIKRHTRTWTEQQLRTQLEDALTDDPYALVSLLMATGGLPPQTATSDLLLRALEHPSEQVREAADYAIRISKAWTSFRVVS</sequence>
<dbReference type="RefSeq" id="WP_137258717.1">
    <property type="nucleotide sequence ID" value="NZ_JBHSPQ010000002.1"/>
</dbReference>
<dbReference type="AlphaFoldDB" id="A0A4U3LJ39"/>
<evidence type="ECO:0000313" key="1">
    <source>
        <dbReference type="EMBL" id="TKK74266.1"/>
    </source>
</evidence>
<proteinExistence type="predicted"/>
<reference evidence="1 2" key="1">
    <citation type="submission" date="2019-04" db="EMBL/GenBank/DDBJ databases">
        <title>Kribbella sp. NEAU-THZ 27 nov., a novel actinomycete isolated from soil.</title>
        <authorList>
            <person name="Duan L."/>
        </authorList>
    </citation>
    <scope>NUCLEOTIDE SEQUENCE [LARGE SCALE GENOMIC DNA]</scope>
    <source>
        <strain evidence="2">NEAU-THZ27</strain>
    </source>
</reference>
<evidence type="ECO:0000313" key="2">
    <source>
        <dbReference type="Proteomes" id="UP000305836"/>
    </source>
</evidence>
<dbReference type="OrthoDB" id="3468584at2"/>
<keyword evidence="2" id="KW-1185">Reference proteome</keyword>
<protein>
    <submittedName>
        <fullName evidence="1">Uncharacterized protein</fullName>
    </submittedName>
</protein>
<name>A0A4U3LJ39_9ACTN</name>
<comment type="caution">
    <text evidence="1">The sequence shown here is derived from an EMBL/GenBank/DDBJ whole genome shotgun (WGS) entry which is preliminary data.</text>
</comment>
<dbReference type="EMBL" id="SZPZ01000006">
    <property type="protein sequence ID" value="TKK74266.1"/>
    <property type="molecule type" value="Genomic_DNA"/>
</dbReference>
<gene>
    <name evidence="1" type="ORF">FDA38_36350</name>
</gene>
<accession>A0A4U3LJ39</accession>
<organism evidence="1 2">
    <name type="scientific">Kribbella jiaozuonensis</name>
    <dbReference type="NCBI Taxonomy" id="2575441"/>
    <lineage>
        <taxon>Bacteria</taxon>
        <taxon>Bacillati</taxon>
        <taxon>Actinomycetota</taxon>
        <taxon>Actinomycetes</taxon>
        <taxon>Propionibacteriales</taxon>
        <taxon>Kribbellaceae</taxon>
        <taxon>Kribbella</taxon>
    </lineage>
</organism>